<dbReference type="EMBL" id="UINC01043440">
    <property type="protein sequence ID" value="SVB47484.1"/>
    <property type="molecule type" value="Genomic_DNA"/>
</dbReference>
<gene>
    <name evidence="1" type="ORF">METZ01_LOCUS200338</name>
</gene>
<sequence length="59" mass="6358">MRVVLSEDGPRTDPESLAEDAVAVVARWLTEAHAAERPVEARLADQMRSIIGDPVGVGF</sequence>
<organism evidence="1">
    <name type="scientific">marine metagenome</name>
    <dbReference type="NCBI Taxonomy" id="408172"/>
    <lineage>
        <taxon>unclassified sequences</taxon>
        <taxon>metagenomes</taxon>
        <taxon>ecological metagenomes</taxon>
    </lineage>
</organism>
<evidence type="ECO:0000313" key="1">
    <source>
        <dbReference type="EMBL" id="SVB47484.1"/>
    </source>
</evidence>
<feature type="non-terminal residue" evidence="1">
    <location>
        <position position="59"/>
    </location>
</feature>
<protein>
    <submittedName>
        <fullName evidence="1">Uncharacterized protein</fullName>
    </submittedName>
</protein>
<name>A0A382EBP9_9ZZZZ</name>
<reference evidence="1" key="1">
    <citation type="submission" date="2018-05" db="EMBL/GenBank/DDBJ databases">
        <authorList>
            <person name="Lanie J.A."/>
            <person name="Ng W.-L."/>
            <person name="Kazmierczak K.M."/>
            <person name="Andrzejewski T.M."/>
            <person name="Davidsen T.M."/>
            <person name="Wayne K.J."/>
            <person name="Tettelin H."/>
            <person name="Glass J.I."/>
            <person name="Rusch D."/>
            <person name="Podicherti R."/>
            <person name="Tsui H.-C.T."/>
            <person name="Winkler M.E."/>
        </authorList>
    </citation>
    <scope>NUCLEOTIDE SEQUENCE</scope>
</reference>
<dbReference type="AlphaFoldDB" id="A0A382EBP9"/>
<accession>A0A382EBP9</accession>
<proteinExistence type="predicted"/>